<keyword evidence="2" id="KW-1185">Reference proteome</keyword>
<reference evidence="1 2" key="1">
    <citation type="submission" date="2022-03" db="EMBL/GenBank/DDBJ databases">
        <authorList>
            <person name="Brunel B."/>
        </authorList>
    </citation>
    <scope>NUCLEOTIDE SEQUENCE [LARGE SCALE GENOMIC DNA]</scope>
    <source>
        <strain evidence="1">STM5069sample</strain>
    </source>
</reference>
<protein>
    <submittedName>
        <fullName evidence="1">Uncharacterized protein</fullName>
    </submittedName>
</protein>
<dbReference type="EMBL" id="CAKXZT010000152">
    <property type="protein sequence ID" value="CAH2407077.1"/>
    <property type="molecule type" value="Genomic_DNA"/>
</dbReference>
<proteinExistence type="predicted"/>
<dbReference type="Proteomes" id="UP001153050">
    <property type="component" value="Unassembled WGS sequence"/>
</dbReference>
<comment type="caution">
    <text evidence="1">The sequence shown here is derived from an EMBL/GenBank/DDBJ whole genome shotgun (WGS) entry which is preliminary data.</text>
</comment>
<evidence type="ECO:0000313" key="2">
    <source>
        <dbReference type="Proteomes" id="UP001153050"/>
    </source>
</evidence>
<accession>A0ABN8K9Y7</accession>
<name>A0ABN8K9Y7_9HYPH</name>
<evidence type="ECO:0000313" key="1">
    <source>
        <dbReference type="EMBL" id="CAH2407077.1"/>
    </source>
</evidence>
<gene>
    <name evidence="1" type="ORF">MES5069_550126</name>
</gene>
<organism evidence="1 2">
    <name type="scientific">Mesorhizobium escarrei</name>
    <dbReference type="NCBI Taxonomy" id="666018"/>
    <lineage>
        <taxon>Bacteria</taxon>
        <taxon>Pseudomonadati</taxon>
        <taxon>Pseudomonadota</taxon>
        <taxon>Alphaproteobacteria</taxon>
        <taxon>Hyphomicrobiales</taxon>
        <taxon>Phyllobacteriaceae</taxon>
        <taxon>Mesorhizobium</taxon>
    </lineage>
</organism>
<sequence>MQLLADDYGYPRGWYRSHGSFCLGQLERRSNHTRRGEYAWADQHPLLDHVFYYRVGRRPAAIVSHPYHVDERAVAELRQRYLLNVVVDDYPSWRNPGWTRTLVITPDEERIAELGAEAERLRALHGKGSIQKWRDHLQGRKPLYLRGRAGWPFPAPGFGSKGVPDPAYGQLRGVS</sequence>